<name>A0AAN8YSW9_9MAGN</name>
<proteinExistence type="inferred from homology"/>
<feature type="region of interest" description="Disordered" evidence="2">
    <location>
        <begin position="229"/>
        <end position="283"/>
    </location>
</feature>
<feature type="compositionally biased region" description="Acidic residues" evidence="2">
    <location>
        <begin position="229"/>
        <end position="238"/>
    </location>
</feature>
<evidence type="ECO:0000259" key="3">
    <source>
        <dbReference type="Pfam" id="PF11250"/>
    </source>
</evidence>
<evidence type="ECO:0000256" key="2">
    <source>
        <dbReference type="SAM" id="MobiDB-lite"/>
    </source>
</evidence>
<dbReference type="PANTHER" id="PTHR33155:SF27">
    <property type="entry name" value="FANTASTIC FOUR-LIKE PROTEIN (DUF3049)"/>
    <property type="match status" value="1"/>
</dbReference>
<feature type="region of interest" description="Disordered" evidence="2">
    <location>
        <begin position="22"/>
        <end position="46"/>
    </location>
</feature>
<dbReference type="Pfam" id="PF11250">
    <property type="entry name" value="FAF"/>
    <property type="match status" value="1"/>
</dbReference>
<organism evidence="4 5">
    <name type="scientific">Dillenia turbinata</name>
    <dbReference type="NCBI Taxonomy" id="194707"/>
    <lineage>
        <taxon>Eukaryota</taxon>
        <taxon>Viridiplantae</taxon>
        <taxon>Streptophyta</taxon>
        <taxon>Embryophyta</taxon>
        <taxon>Tracheophyta</taxon>
        <taxon>Spermatophyta</taxon>
        <taxon>Magnoliopsida</taxon>
        <taxon>eudicotyledons</taxon>
        <taxon>Gunneridae</taxon>
        <taxon>Pentapetalae</taxon>
        <taxon>Dilleniales</taxon>
        <taxon>Dilleniaceae</taxon>
        <taxon>Dillenia</taxon>
    </lineage>
</organism>
<dbReference type="EMBL" id="JBAMMX010000028">
    <property type="protein sequence ID" value="KAK6911492.1"/>
    <property type="molecule type" value="Genomic_DNA"/>
</dbReference>
<comment type="similarity">
    <text evidence="1">Belongs to the fantastic four family.</text>
</comment>
<sequence>MMLSFCKKSVHSFLGFVNTCPKEFDSSSSSSPRRISRTSSFSPSNGLSSLIDSSNNDIQSSVNIVESVKAPFMTTTLSSSNSPNSYAKRDHPLGTFFDEVGGAIVDGVTSCTESLGFESSDERRVDDNDDIVNEMKNDKLLVCSTSPRSDSTSCTRLPATSSRTARMMNRVRSFPPPLSSFNRNGHPSFFLKPVRKDGRLELTEVRIERPEILSASRENGRLRLHLITNDDEDEDGDHENESEKLNTTFQEEEEEEEAIQEEEEEMRNDWWKTPVAGVAVGGGGEGLRRCHELWRT</sequence>
<dbReference type="PANTHER" id="PTHR33155">
    <property type="entry name" value="FANTASTIC FOUR-LIKE PROTEIN (DUF3049)"/>
    <property type="match status" value="1"/>
</dbReference>
<dbReference type="InterPro" id="IPR046431">
    <property type="entry name" value="FAF_dom"/>
</dbReference>
<evidence type="ECO:0000313" key="5">
    <source>
        <dbReference type="Proteomes" id="UP001370490"/>
    </source>
</evidence>
<dbReference type="InterPro" id="IPR021410">
    <property type="entry name" value="FAF"/>
</dbReference>
<accession>A0AAN8YSW9</accession>
<feature type="domain" description="FAF" evidence="3">
    <location>
        <begin position="173"/>
        <end position="226"/>
    </location>
</feature>
<gene>
    <name evidence="4" type="ORF">RJ641_023585</name>
</gene>
<protein>
    <submittedName>
        <fullName evidence="4">Fantastic Four domain</fullName>
    </submittedName>
</protein>
<keyword evidence="5" id="KW-1185">Reference proteome</keyword>
<feature type="compositionally biased region" description="Acidic residues" evidence="2">
    <location>
        <begin position="250"/>
        <end position="266"/>
    </location>
</feature>
<evidence type="ECO:0000256" key="1">
    <source>
        <dbReference type="ARBA" id="ARBA00008690"/>
    </source>
</evidence>
<dbReference type="Proteomes" id="UP001370490">
    <property type="component" value="Unassembled WGS sequence"/>
</dbReference>
<comment type="caution">
    <text evidence="4">The sequence shown here is derived from an EMBL/GenBank/DDBJ whole genome shotgun (WGS) entry which is preliminary data.</text>
</comment>
<reference evidence="4 5" key="1">
    <citation type="submission" date="2023-12" db="EMBL/GenBank/DDBJ databases">
        <title>A high-quality genome assembly for Dillenia turbinata (Dilleniales).</title>
        <authorList>
            <person name="Chanderbali A."/>
        </authorList>
    </citation>
    <scope>NUCLEOTIDE SEQUENCE [LARGE SCALE GENOMIC DNA]</scope>
    <source>
        <strain evidence="4">LSX21</strain>
        <tissue evidence="4">Leaf</tissue>
    </source>
</reference>
<feature type="compositionally biased region" description="Low complexity" evidence="2">
    <location>
        <begin position="26"/>
        <end position="46"/>
    </location>
</feature>
<evidence type="ECO:0000313" key="4">
    <source>
        <dbReference type="EMBL" id="KAK6911492.1"/>
    </source>
</evidence>
<dbReference type="AlphaFoldDB" id="A0AAN8YSW9"/>